<dbReference type="SUPFAM" id="SSF46785">
    <property type="entry name" value="Winged helix' DNA-binding domain"/>
    <property type="match status" value="1"/>
</dbReference>
<accession>A0A839ZF24</accession>
<dbReference type="GO" id="GO:0005829">
    <property type="term" value="C:cytosol"/>
    <property type="evidence" value="ECO:0007669"/>
    <property type="project" value="TreeGrafter"/>
</dbReference>
<protein>
    <submittedName>
        <fullName evidence="2">Rrf2 family protein</fullName>
    </submittedName>
</protein>
<dbReference type="AlphaFoldDB" id="A0A839ZF24"/>
<dbReference type="PANTHER" id="PTHR33221:SF5">
    <property type="entry name" value="HTH-TYPE TRANSCRIPTIONAL REGULATOR ISCR"/>
    <property type="match status" value="1"/>
</dbReference>
<sequence length="147" mass="15791">MPRLSDKSLLAIAAVVDVALNARGTPVAAKALAARHELPPRHLEPVLQALVHAGVLKGVRGPRGGYELARERRRITVAEIVRVVEAESEETLDSSPPIVRDIVQPAVAEAERSFEAALEAVTVEHLCRVAAQNTLRKGLAEGIDFTI</sequence>
<dbReference type="Gene3D" id="1.10.10.10">
    <property type="entry name" value="Winged helix-like DNA-binding domain superfamily/Winged helix DNA-binding domain"/>
    <property type="match status" value="1"/>
</dbReference>
<dbReference type="Pfam" id="PF02082">
    <property type="entry name" value="Rrf2"/>
    <property type="match status" value="1"/>
</dbReference>
<dbReference type="InterPro" id="IPR036390">
    <property type="entry name" value="WH_DNA-bd_sf"/>
</dbReference>
<dbReference type="NCBIfam" id="TIGR00738">
    <property type="entry name" value="rrf2_super"/>
    <property type="match status" value="1"/>
</dbReference>
<evidence type="ECO:0000313" key="3">
    <source>
        <dbReference type="Proteomes" id="UP000533469"/>
    </source>
</evidence>
<evidence type="ECO:0000313" key="2">
    <source>
        <dbReference type="EMBL" id="MBB3773500.1"/>
    </source>
</evidence>
<gene>
    <name evidence="2" type="ORF">FHS55_004137</name>
</gene>
<comment type="caution">
    <text evidence="2">The sequence shown here is derived from an EMBL/GenBank/DDBJ whole genome shotgun (WGS) entry which is preliminary data.</text>
</comment>
<dbReference type="RefSeq" id="WP_183191634.1">
    <property type="nucleotide sequence ID" value="NZ_JACICD010000011.1"/>
</dbReference>
<dbReference type="PROSITE" id="PS51197">
    <property type="entry name" value="HTH_RRF2_2"/>
    <property type="match status" value="1"/>
</dbReference>
<name>A0A839ZF24_9HYPH</name>
<keyword evidence="3" id="KW-1185">Reference proteome</keyword>
<dbReference type="Proteomes" id="UP000533469">
    <property type="component" value="Unassembled WGS sequence"/>
</dbReference>
<evidence type="ECO:0000256" key="1">
    <source>
        <dbReference type="ARBA" id="ARBA00023125"/>
    </source>
</evidence>
<organism evidence="2 3">
    <name type="scientific">Ancylobacter tetraedralis</name>
    <dbReference type="NCBI Taxonomy" id="217068"/>
    <lineage>
        <taxon>Bacteria</taxon>
        <taxon>Pseudomonadati</taxon>
        <taxon>Pseudomonadota</taxon>
        <taxon>Alphaproteobacteria</taxon>
        <taxon>Hyphomicrobiales</taxon>
        <taxon>Xanthobacteraceae</taxon>
        <taxon>Ancylobacter</taxon>
    </lineage>
</organism>
<dbReference type="EMBL" id="JACICD010000011">
    <property type="protein sequence ID" value="MBB3773500.1"/>
    <property type="molecule type" value="Genomic_DNA"/>
</dbReference>
<dbReference type="InterPro" id="IPR000944">
    <property type="entry name" value="Tscrpt_reg_Rrf2"/>
</dbReference>
<dbReference type="PANTHER" id="PTHR33221">
    <property type="entry name" value="WINGED HELIX-TURN-HELIX TRANSCRIPTIONAL REGULATOR, RRF2 FAMILY"/>
    <property type="match status" value="1"/>
</dbReference>
<dbReference type="GO" id="GO:0003700">
    <property type="term" value="F:DNA-binding transcription factor activity"/>
    <property type="evidence" value="ECO:0007669"/>
    <property type="project" value="TreeGrafter"/>
</dbReference>
<proteinExistence type="predicted"/>
<dbReference type="InterPro" id="IPR036388">
    <property type="entry name" value="WH-like_DNA-bd_sf"/>
</dbReference>
<keyword evidence="1" id="KW-0238">DNA-binding</keyword>
<reference evidence="2 3" key="1">
    <citation type="submission" date="2020-08" db="EMBL/GenBank/DDBJ databases">
        <title>Genomic Encyclopedia of Type Strains, Phase IV (KMG-IV): sequencing the most valuable type-strain genomes for metagenomic binning, comparative biology and taxonomic classification.</title>
        <authorList>
            <person name="Goeker M."/>
        </authorList>
    </citation>
    <scope>NUCLEOTIDE SEQUENCE [LARGE SCALE GENOMIC DNA]</scope>
    <source>
        <strain evidence="2 3">DSM 5895</strain>
    </source>
</reference>
<dbReference type="GO" id="GO:0003677">
    <property type="term" value="F:DNA binding"/>
    <property type="evidence" value="ECO:0007669"/>
    <property type="project" value="UniProtKB-KW"/>
</dbReference>